<sequence>MWRDHWRWPQWRRCLRHSLGSSAGGWLSEHAVGGGVLGSGAGGWLSERAAAGGVLGGGAGGWLSERAAGGGVLGGGVLGGGAGGLLSERAAGGGVLGGGAGGGLSERAAGGGVLGSGAGGWLSERAAAGGVLGSGARGGGACGSTGGCLVRRAAPIQLRTCHRQDPEHQGAHDATGTPPTLGGHPQLGFRRLLAPAPKILPSFTAVGVPSVVDPQGPGFLGYGTPNILLLVGADLEE</sequence>
<keyword evidence="4" id="KW-1185">Reference proteome</keyword>
<reference evidence="3" key="1">
    <citation type="journal article" date="2022" name="bioRxiv">
        <title>Sequencing and chromosome-scale assembly of the giantPleurodeles waltlgenome.</title>
        <authorList>
            <person name="Brown T."/>
            <person name="Elewa A."/>
            <person name="Iarovenko S."/>
            <person name="Subramanian E."/>
            <person name="Araus A.J."/>
            <person name="Petzold A."/>
            <person name="Susuki M."/>
            <person name="Suzuki K.-i.T."/>
            <person name="Hayashi T."/>
            <person name="Toyoda A."/>
            <person name="Oliveira C."/>
            <person name="Osipova E."/>
            <person name="Leigh N.D."/>
            <person name="Simon A."/>
            <person name="Yun M.H."/>
        </authorList>
    </citation>
    <scope>NUCLEOTIDE SEQUENCE</scope>
    <source>
        <strain evidence="3">20211129_DDA</strain>
        <tissue evidence="3">Liver</tissue>
    </source>
</reference>
<evidence type="ECO:0000313" key="3">
    <source>
        <dbReference type="EMBL" id="KAJ1125467.1"/>
    </source>
</evidence>
<gene>
    <name evidence="3" type="ORF">NDU88_003899</name>
</gene>
<evidence type="ECO:0000256" key="1">
    <source>
        <dbReference type="SAM" id="MobiDB-lite"/>
    </source>
</evidence>
<feature type="signal peptide" evidence="2">
    <location>
        <begin position="1"/>
        <end position="20"/>
    </location>
</feature>
<feature type="chain" id="PRO_5043832340" evidence="2">
    <location>
        <begin position="21"/>
        <end position="237"/>
    </location>
</feature>
<protein>
    <submittedName>
        <fullName evidence="3">Uncharacterized protein</fullName>
    </submittedName>
</protein>
<feature type="region of interest" description="Disordered" evidence="1">
    <location>
        <begin position="163"/>
        <end position="186"/>
    </location>
</feature>
<comment type="caution">
    <text evidence="3">The sequence shown here is derived from an EMBL/GenBank/DDBJ whole genome shotgun (WGS) entry which is preliminary data.</text>
</comment>
<evidence type="ECO:0000256" key="2">
    <source>
        <dbReference type="SAM" id="SignalP"/>
    </source>
</evidence>
<name>A0AAV7PDG9_PLEWA</name>
<dbReference type="AlphaFoldDB" id="A0AAV7PDG9"/>
<proteinExistence type="predicted"/>
<keyword evidence="2" id="KW-0732">Signal</keyword>
<dbReference type="Proteomes" id="UP001066276">
    <property type="component" value="Chromosome 7"/>
</dbReference>
<accession>A0AAV7PDG9</accession>
<dbReference type="EMBL" id="JANPWB010000011">
    <property type="protein sequence ID" value="KAJ1125467.1"/>
    <property type="molecule type" value="Genomic_DNA"/>
</dbReference>
<organism evidence="3 4">
    <name type="scientific">Pleurodeles waltl</name>
    <name type="common">Iberian ribbed newt</name>
    <dbReference type="NCBI Taxonomy" id="8319"/>
    <lineage>
        <taxon>Eukaryota</taxon>
        <taxon>Metazoa</taxon>
        <taxon>Chordata</taxon>
        <taxon>Craniata</taxon>
        <taxon>Vertebrata</taxon>
        <taxon>Euteleostomi</taxon>
        <taxon>Amphibia</taxon>
        <taxon>Batrachia</taxon>
        <taxon>Caudata</taxon>
        <taxon>Salamandroidea</taxon>
        <taxon>Salamandridae</taxon>
        <taxon>Pleurodelinae</taxon>
        <taxon>Pleurodeles</taxon>
    </lineage>
</organism>
<evidence type="ECO:0000313" key="4">
    <source>
        <dbReference type="Proteomes" id="UP001066276"/>
    </source>
</evidence>